<feature type="signal peptide" evidence="2">
    <location>
        <begin position="1"/>
        <end position="17"/>
    </location>
</feature>
<feature type="chain" id="PRO_5001568509" evidence="2">
    <location>
        <begin position="18"/>
        <end position="418"/>
    </location>
</feature>
<dbReference type="InParanoid" id="A0A059BCA0"/>
<keyword evidence="2" id="KW-0732">Signal</keyword>
<dbReference type="AlphaFoldDB" id="A0A059BCA0"/>
<dbReference type="FunFam" id="3.40.50.12670:FF:000002">
    <property type="entry name" value="Carboxypeptidase"/>
    <property type="match status" value="1"/>
</dbReference>
<accession>A0A059BCA0</accession>
<name>A0A059BCA0_EUCGR</name>
<dbReference type="GO" id="GO:0016747">
    <property type="term" value="F:acyltransferase activity, transferring groups other than amino-acyl groups"/>
    <property type="evidence" value="ECO:0000318"/>
    <property type="project" value="GO_Central"/>
</dbReference>
<evidence type="ECO:0000256" key="1">
    <source>
        <dbReference type="ARBA" id="ARBA00009431"/>
    </source>
</evidence>
<dbReference type="Gene3D" id="3.40.50.1820">
    <property type="entry name" value="alpha/beta hydrolase"/>
    <property type="match status" value="1"/>
</dbReference>
<dbReference type="PANTHER" id="PTHR11802:SF335">
    <property type="entry name" value="SERINE CARBOXYPEPTIDASE-LIKE 18"/>
    <property type="match status" value="1"/>
</dbReference>
<dbReference type="GO" id="GO:0006508">
    <property type="term" value="P:proteolysis"/>
    <property type="evidence" value="ECO:0007669"/>
    <property type="project" value="InterPro"/>
</dbReference>
<dbReference type="Gramene" id="KCW63486">
    <property type="protein sequence ID" value="KCW63486"/>
    <property type="gene ID" value="EUGRSUZ_G01118"/>
</dbReference>
<dbReference type="PRINTS" id="PR00724">
    <property type="entry name" value="CRBOXYPTASEC"/>
</dbReference>
<protein>
    <submittedName>
        <fullName evidence="3">Uncharacterized protein</fullName>
    </submittedName>
</protein>
<sequence length="418" mass="46752">MWVSILAVLLSASAASSQNIVETLPGFPGRLPFKLETGYISVGEIEFFYYFVQSTGNPEADPLLLFMNGGPGCSGLNAFLFQIGPLKFNTTDYTGGLPSLLYEPDAWTKTANIIFIDAPIGAGFSYAMTASAYNFTDSLNAAQMQIFLRNWLAAHPSFETNPVFVGSDSYSGMYTPMVATEILRGNEAGLKPYIHLRGIILSCPHTDAYLEANARISFAHRLALISNALYQALEKDCGGNFVDSTNANCSEDLTVYNELIELISETNVLDPYFEYLLSDIWGNYPGVQEALHVRPGTVSEFFRCNISLAYTVDVTSVLDYHKNLTNLGMQVLVFGGDHDMLIPHNGLEEWIKWLDLTVDIDWRPWYVDGQVAGYTRNYEHSGYRLTYATIKGAGHSPTESKRRECYKMFNRWIHYHPL</sequence>
<dbReference type="GO" id="GO:0004185">
    <property type="term" value="F:serine-type carboxypeptidase activity"/>
    <property type="evidence" value="ECO:0007669"/>
    <property type="project" value="InterPro"/>
</dbReference>
<dbReference type="PANTHER" id="PTHR11802">
    <property type="entry name" value="SERINE PROTEASE FAMILY S10 SERINE CARBOXYPEPTIDASE"/>
    <property type="match status" value="1"/>
</dbReference>
<dbReference type="Pfam" id="PF00450">
    <property type="entry name" value="Peptidase_S10"/>
    <property type="match status" value="1"/>
</dbReference>
<reference evidence="3" key="1">
    <citation type="submission" date="2013-07" db="EMBL/GenBank/DDBJ databases">
        <title>The genome of Eucalyptus grandis.</title>
        <authorList>
            <person name="Schmutz J."/>
            <person name="Hayes R."/>
            <person name="Myburg A."/>
            <person name="Tuskan G."/>
            <person name="Grattapaglia D."/>
            <person name="Rokhsar D.S."/>
        </authorList>
    </citation>
    <scope>NUCLEOTIDE SEQUENCE</scope>
    <source>
        <tissue evidence="3">Leaf extractions</tissue>
    </source>
</reference>
<dbReference type="SUPFAM" id="SSF53474">
    <property type="entry name" value="alpha/beta-Hydrolases"/>
    <property type="match status" value="1"/>
</dbReference>
<organism evidence="3">
    <name type="scientific">Eucalyptus grandis</name>
    <name type="common">Flooded gum</name>
    <dbReference type="NCBI Taxonomy" id="71139"/>
    <lineage>
        <taxon>Eukaryota</taxon>
        <taxon>Viridiplantae</taxon>
        <taxon>Streptophyta</taxon>
        <taxon>Embryophyta</taxon>
        <taxon>Tracheophyta</taxon>
        <taxon>Spermatophyta</taxon>
        <taxon>Magnoliopsida</taxon>
        <taxon>eudicotyledons</taxon>
        <taxon>Gunneridae</taxon>
        <taxon>Pentapetalae</taxon>
        <taxon>rosids</taxon>
        <taxon>malvids</taxon>
        <taxon>Myrtales</taxon>
        <taxon>Myrtaceae</taxon>
        <taxon>Myrtoideae</taxon>
        <taxon>Eucalypteae</taxon>
        <taxon>Eucalyptus</taxon>
    </lineage>
</organism>
<proteinExistence type="inferred from homology"/>
<dbReference type="FunFam" id="3.40.50.1820:FF:000072">
    <property type="entry name" value="Serine carboxypeptidase-like 19"/>
    <property type="match status" value="1"/>
</dbReference>
<dbReference type="Gene3D" id="3.40.50.12670">
    <property type="match status" value="1"/>
</dbReference>
<dbReference type="InterPro" id="IPR029058">
    <property type="entry name" value="AB_hydrolase_fold"/>
</dbReference>
<comment type="similarity">
    <text evidence="1">Belongs to the peptidase S10 family.</text>
</comment>
<evidence type="ECO:0000256" key="2">
    <source>
        <dbReference type="SAM" id="SignalP"/>
    </source>
</evidence>
<dbReference type="EMBL" id="KK198759">
    <property type="protein sequence ID" value="KCW63486.1"/>
    <property type="molecule type" value="Genomic_DNA"/>
</dbReference>
<dbReference type="GO" id="GO:0019748">
    <property type="term" value="P:secondary metabolic process"/>
    <property type="evidence" value="ECO:0000318"/>
    <property type="project" value="GO_Central"/>
</dbReference>
<dbReference type="InterPro" id="IPR001563">
    <property type="entry name" value="Peptidase_S10"/>
</dbReference>
<gene>
    <name evidence="3" type="ORF">EUGRSUZ_G01118</name>
</gene>
<evidence type="ECO:0000313" key="3">
    <source>
        <dbReference type="EMBL" id="KCW63486.1"/>
    </source>
</evidence>